<feature type="region of interest" description="Disordered" evidence="2">
    <location>
        <begin position="822"/>
        <end position="858"/>
    </location>
</feature>
<feature type="compositionally biased region" description="Acidic residues" evidence="2">
    <location>
        <begin position="739"/>
        <end position="751"/>
    </location>
</feature>
<organism evidence="4 5">
    <name type="scientific">Brachionus calyciflorus</name>
    <dbReference type="NCBI Taxonomy" id="104777"/>
    <lineage>
        <taxon>Eukaryota</taxon>
        <taxon>Metazoa</taxon>
        <taxon>Spiralia</taxon>
        <taxon>Gnathifera</taxon>
        <taxon>Rotifera</taxon>
        <taxon>Eurotatoria</taxon>
        <taxon>Monogononta</taxon>
        <taxon>Pseudotrocha</taxon>
        <taxon>Ploima</taxon>
        <taxon>Brachionidae</taxon>
        <taxon>Brachionus</taxon>
    </lineage>
</organism>
<gene>
    <name evidence="4" type="ORF">OXX778_LOCUS5341</name>
</gene>
<proteinExistence type="inferred from homology"/>
<dbReference type="SUPFAM" id="SSF48371">
    <property type="entry name" value="ARM repeat"/>
    <property type="match status" value="1"/>
</dbReference>
<evidence type="ECO:0000256" key="2">
    <source>
        <dbReference type="SAM" id="MobiDB-lite"/>
    </source>
</evidence>
<evidence type="ECO:0000313" key="5">
    <source>
        <dbReference type="Proteomes" id="UP000663879"/>
    </source>
</evidence>
<dbReference type="Proteomes" id="UP000663879">
    <property type="component" value="Unassembled WGS sequence"/>
</dbReference>
<comment type="similarity">
    <text evidence="1">Belongs to the CBF/MAK21 family.</text>
</comment>
<dbReference type="EMBL" id="CAJNOC010000576">
    <property type="protein sequence ID" value="CAF0778724.1"/>
    <property type="molecule type" value="Genomic_DNA"/>
</dbReference>
<dbReference type="GO" id="GO:0005634">
    <property type="term" value="C:nucleus"/>
    <property type="evidence" value="ECO:0007669"/>
    <property type="project" value="UniProtKB-ARBA"/>
</dbReference>
<dbReference type="InterPro" id="IPR040155">
    <property type="entry name" value="CEBPZ/Mak21-like"/>
</dbReference>
<dbReference type="InterPro" id="IPR016024">
    <property type="entry name" value="ARM-type_fold"/>
</dbReference>
<dbReference type="Pfam" id="PF03914">
    <property type="entry name" value="CBF"/>
    <property type="match status" value="1"/>
</dbReference>
<dbReference type="PANTHER" id="PTHR12048">
    <property type="entry name" value="CCAAT-BINDING FACTOR-RELATED"/>
    <property type="match status" value="1"/>
</dbReference>
<feature type="domain" description="CCAAT-binding factor" evidence="3">
    <location>
        <begin position="353"/>
        <end position="559"/>
    </location>
</feature>
<evidence type="ECO:0000256" key="1">
    <source>
        <dbReference type="ARBA" id="ARBA00007797"/>
    </source>
</evidence>
<keyword evidence="5" id="KW-1185">Reference proteome</keyword>
<accession>A0A813R532</accession>
<feature type="region of interest" description="Disordered" evidence="2">
    <location>
        <begin position="469"/>
        <end position="506"/>
    </location>
</feature>
<protein>
    <recommendedName>
        <fullName evidence="3">CCAAT-binding factor domain-containing protein</fullName>
    </recommendedName>
</protein>
<name>A0A813R532_9BILA</name>
<sequence length="858" mass="99831">METKLIVEPEKKWFEHKFKNEPTEYEPIKDLEKIHQLRNEAKQLYEQDIQNYAKHREKTKKSDQNWMKTVMQTGTAGDKISASGLMIQDSAVHNLSSLENLIQSVKLSKKRECMLAIDALKDIFGSFLLPKRALRSFHEHPFDYLKTLENDKKMRDKRLVLWYFESLLKVKYNNFIKSLQLVFQDNLATTKFKVANVLIDLMASNQFEQQKIMLEMVVNKLGDPDHQVSSRIIYQLINYLTKAPKMKMDLLLEIERLVSRQNINPRAQYYGFCCMNQIVLAKQDVEVANRLLLIYFSFFKKFVKNKEVDSRMLSALLTGVNRAYKFAKMDSQEIDNNLNTLFKLVHITPFNVSMQALMLLNQVAESREDLVNRYYNALYRKMFDLECKNTSKQTFFLNLIFNSLIKDEALPRLKAFVKRLLQICLFQNPPFICGSFILVSELVKTKKSIIQLDHSMLVSNSIENSDVTRFGDEDEEEKFVDAKDESDKEENDDENKEEASAENGKKDNSWVHKKNIIFKKHDRYDYTERNPLYSGADKTLTYELLLYTRHYHPTVVVFANKLMNDEAVEYDGDPMEDFSLIHFLDRFVYKNPKRSKEKEDKKSKKSVFQPNRTIQRSSVKNLAVNSKEYLKLEASQIPEDEKLFYNYYKAQDVKKNPVDQEIVSEAESVSDSEFDAYLFKTEVDGADANDDLGLDFADGLTKTKKKKKKKTEVQSDGSDFDDDELMDDDADFEAAMNEEMSDIEIDEDDDTFIGKKPKSKRGKEDLGDLFAAADDFTDMINESAEYDKMGVGSISNKDRADPKQLKWEMGRDDFGQNWKKAKKFGNKSKGKKEKIGKIKNGANKNSKNMNFKKKKVKS</sequence>
<feature type="region of interest" description="Disordered" evidence="2">
    <location>
        <begin position="702"/>
        <end position="726"/>
    </location>
</feature>
<reference evidence="4" key="1">
    <citation type="submission" date="2021-02" db="EMBL/GenBank/DDBJ databases">
        <authorList>
            <person name="Nowell W R."/>
        </authorList>
    </citation>
    <scope>NUCLEOTIDE SEQUENCE</scope>
    <source>
        <strain evidence="4">Ploen Becks lab</strain>
    </source>
</reference>
<feature type="region of interest" description="Disordered" evidence="2">
    <location>
        <begin position="738"/>
        <end position="762"/>
    </location>
</feature>
<comment type="caution">
    <text evidence="4">The sequence shown here is derived from an EMBL/GenBank/DDBJ whole genome shotgun (WGS) entry which is preliminary data.</text>
</comment>
<evidence type="ECO:0000313" key="4">
    <source>
        <dbReference type="EMBL" id="CAF0778724.1"/>
    </source>
</evidence>
<dbReference type="AlphaFoldDB" id="A0A813R532"/>
<feature type="compositionally biased region" description="Basic residues" evidence="2">
    <location>
        <begin position="822"/>
        <end position="834"/>
    </location>
</feature>
<dbReference type="PANTHER" id="PTHR12048:SF0">
    <property type="entry name" value="CCAAT_ENHANCER-BINDING PROTEIN ZETA"/>
    <property type="match status" value="1"/>
</dbReference>
<feature type="compositionally biased region" description="Basic and acidic residues" evidence="2">
    <location>
        <begin position="497"/>
        <end position="506"/>
    </location>
</feature>
<feature type="compositionally biased region" description="Low complexity" evidence="2">
    <location>
        <begin position="838"/>
        <end position="849"/>
    </location>
</feature>
<dbReference type="InterPro" id="IPR005612">
    <property type="entry name" value="CCAAT-binding_factor"/>
</dbReference>
<dbReference type="OrthoDB" id="28947at2759"/>
<feature type="compositionally biased region" description="Acidic residues" evidence="2">
    <location>
        <begin position="487"/>
        <end position="496"/>
    </location>
</feature>
<evidence type="ECO:0000259" key="3">
    <source>
        <dbReference type="Pfam" id="PF03914"/>
    </source>
</evidence>